<dbReference type="Pfam" id="PF00753">
    <property type="entry name" value="Lactamase_B"/>
    <property type="match status" value="1"/>
</dbReference>
<dbReference type="EMBL" id="VJNB01000002">
    <property type="protein sequence ID" value="TSE20938.1"/>
    <property type="molecule type" value="Genomic_DNA"/>
</dbReference>
<evidence type="ECO:0000259" key="2">
    <source>
        <dbReference type="SMART" id="SM00849"/>
    </source>
</evidence>
<protein>
    <submittedName>
        <fullName evidence="3">Quinoprotein relay system zinc metallohydrolase 1</fullName>
    </submittedName>
</protein>
<keyword evidence="4" id="KW-1185">Reference proteome</keyword>
<dbReference type="AlphaFoldDB" id="A0A554WBI0"/>
<feature type="signal peptide" evidence="1">
    <location>
        <begin position="1"/>
        <end position="32"/>
    </location>
</feature>
<dbReference type="CDD" id="cd16282">
    <property type="entry name" value="metallo-hydrolase-like_MBL-fold"/>
    <property type="match status" value="1"/>
</dbReference>
<dbReference type="PROSITE" id="PS51318">
    <property type="entry name" value="TAT"/>
    <property type="match status" value="1"/>
</dbReference>
<dbReference type="Proteomes" id="UP000315736">
    <property type="component" value="Unassembled WGS sequence"/>
</dbReference>
<gene>
    <name evidence="3" type="ORF">Talka_00601</name>
</gene>
<dbReference type="GO" id="GO:0016787">
    <property type="term" value="F:hydrolase activity"/>
    <property type="evidence" value="ECO:0007669"/>
    <property type="project" value="UniProtKB-KW"/>
</dbReference>
<dbReference type="InterPro" id="IPR001279">
    <property type="entry name" value="Metallo-B-lactamas"/>
</dbReference>
<evidence type="ECO:0000313" key="3">
    <source>
        <dbReference type="EMBL" id="TSE20938.1"/>
    </source>
</evidence>
<dbReference type="PANTHER" id="PTHR42951">
    <property type="entry name" value="METALLO-BETA-LACTAMASE DOMAIN-CONTAINING"/>
    <property type="match status" value="1"/>
</dbReference>
<keyword evidence="3" id="KW-0378">Hydrolase</keyword>
<name>A0A554WBI0_9BURK</name>
<dbReference type="Gene3D" id="3.60.15.10">
    <property type="entry name" value="Ribonuclease Z/Hydroxyacylglutathione hydrolase-like"/>
    <property type="match status" value="1"/>
</dbReference>
<reference evidence="3 4" key="1">
    <citation type="submission" date="2019-07" db="EMBL/GenBank/DDBJ databases">
        <title>Tepidimonas alkaliphilus YIM 72238 draft genome.</title>
        <authorList>
            <person name="Da Costa M.S."/>
            <person name="Froufe H.J.C."/>
            <person name="Egas C."/>
            <person name="Albuquerque L."/>
        </authorList>
    </citation>
    <scope>NUCLEOTIDE SEQUENCE [LARGE SCALE GENOMIC DNA]</scope>
    <source>
        <strain evidence="3 4">YIM 72238</strain>
    </source>
</reference>
<comment type="caution">
    <text evidence="3">The sequence shown here is derived from an EMBL/GenBank/DDBJ whole genome shotgun (WGS) entry which is preliminary data.</text>
</comment>
<evidence type="ECO:0000256" key="1">
    <source>
        <dbReference type="SAM" id="SignalP"/>
    </source>
</evidence>
<organism evidence="3 4">
    <name type="scientific">Tepidimonas alkaliphilus</name>
    <dbReference type="NCBI Taxonomy" id="2588942"/>
    <lineage>
        <taxon>Bacteria</taxon>
        <taxon>Pseudomonadati</taxon>
        <taxon>Pseudomonadota</taxon>
        <taxon>Betaproteobacteria</taxon>
        <taxon>Burkholderiales</taxon>
        <taxon>Tepidimonas</taxon>
    </lineage>
</organism>
<dbReference type="InterPro" id="IPR050855">
    <property type="entry name" value="NDM-1-like"/>
</dbReference>
<evidence type="ECO:0000313" key="4">
    <source>
        <dbReference type="Proteomes" id="UP000315736"/>
    </source>
</evidence>
<keyword evidence="1" id="KW-0732">Signal</keyword>
<sequence length="342" mass="37763">MHTTTKPSRWSRRAVMGWGVAAGLAGLARAAAADWPLVGSDPARGPAVPDVPARRFSEHVWGVIAREAMPTEDNLGLFTNSYFIITRKGVVVYDTGASMQIGEMLIRQLRRITSKPVVAVINSHWHGDHWLGNQAFVEAFGRDLPIYALRGCREGTQGAIGEEWVRRLTQWTNQAIRGTQAVPPNRDLEHGQVLDFGDVRLRAHHYTPCHTPYDLSMEVIGEGVTLIGDVATNRRISNMEDGSFEGAIEYMKRIEAQTRTRLWCSGHGEPDASQVRWNRTLFEGIWEAALEAAKDAAGPEQAKALALRHPKVVATRPGTIGFAANIGKFCSLAYLEAEKKAF</sequence>
<feature type="domain" description="Metallo-beta-lactamase" evidence="2">
    <location>
        <begin position="78"/>
        <end position="267"/>
    </location>
</feature>
<accession>A0A554WBI0</accession>
<dbReference type="InterPro" id="IPR006311">
    <property type="entry name" value="TAT_signal"/>
</dbReference>
<dbReference type="OrthoDB" id="1273797at2"/>
<dbReference type="RefSeq" id="WP_143889639.1">
    <property type="nucleotide sequence ID" value="NZ_VJNB01000002.1"/>
</dbReference>
<dbReference type="SUPFAM" id="SSF56281">
    <property type="entry name" value="Metallo-hydrolase/oxidoreductase"/>
    <property type="match status" value="1"/>
</dbReference>
<dbReference type="InterPro" id="IPR036866">
    <property type="entry name" value="RibonucZ/Hydroxyglut_hydro"/>
</dbReference>
<feature type="chain" id="PRO_5021844229" evidence="1">
    <location>
        <begin position="33"/>
        <end position="342"/>
    </location>
</feature>
<proteinExistence type="predicted"/>
<dbReference type="SMART" id="SM00849">
    <property type="entry name" value="Lactamase_B"/>
    <property type="match status" value="1"/>
</dbReference>